<protein>
    <submittedName>
        <fullName evidence="3">Iris-B</fullName>
    </submittedName>
</protein>
<evidence type="ECO:0000256" key="2">
    <source>
        <dbReference type="SAM" id="SignalP"/>
    </source>
</evidence>
<dbReference type="AlphaFoldDB" id="Q38PS6"/>
<proteinExistence type="predicted"/>
<dbReference type="EMBL" id="DQ185600">
    <property type="protein sequence ID" value="ABA86944.1"/>
    <property type="molecule type" value="Genomic_DNA"/>
</dbReference>
<dbReference type="Pfam" id="PF12259">
    <property type="entry name" value="Baculo_F"/>
    <property type="match status" value="1"/>
</dbReference>
<keyword evidence="1" id="KW-0472">Membrane</keyword>
<name>Q38PS6_9MUSC</name>
<keyword evidence="1" id="KW-1133">Transmembrane helix</keyword>
<feature type="transmembrane region" description="Helical" evidence="1">
    <location>
        <begin position="433"/>
        <end position="454"/>
    </location>
</feature>
<reference evidence="3" key="1">
    <citation type="journal article" date="2005" name="PLoS Genet.">
        <title>Positive Selection of Iris, a Retroviral Envelope-Derived Host Gene in Drosophila melanogaster.</title>
        <authorList>
            <person name="Malik H.S."/>
            <person name="Henikoff S."/>
        </authorList>
    </citation>
    <scope>NUCLEOTIDE SEQUENCE</scope>
</reference>
<organism evidence="3">
    <name type="scientific">Drosophila prostipennis</name>
    <dbReference type="NCBI Taxonomy" id="94111"/>
    <lineage>
        <taxon>Eukaryota</taxon>
        <taxon>Metazoa</taxon>
        <taxon>Ecdysozoa</taxon>
        <taxon>Arthropoda</taxon>
        <taxon>Hexapoda</taxon>
        <taxon>Insecta</taxon>
        <taxon>Pterygota</taxon>
        <taxon>Neoptera</taxon>
        <taxon>Endopterygota</taxon>
        <taxon>Diptera</taxon>
        <taxon>Brachycera</taxon>
        <taxon>Muscomorpha</taxon>
        <taxon>Ephydroidea</taxon>
        <taxon>Drosophilidae</taxon>
        <taxon>Drosophila</taxon>
        <taxon>Sophophora</taxon>
    </lineage>
</organism>
<accession>Q38PS6</accession>
<sequence length="474" mass="53736">MRSKMKCFLMFLILYNLSSLHSTKSHIIDRSENLMSFTKFNNNLGTFIEPKGQVVIKTGDRVMRVFQNVEAMESDYKYLQGVCHKYYQSQCPKTFNPDLAQFRDTIKKLDTVEVDVKQLSSRNFQPHQPVKDILDNALKNIEGPKGFLFTWIIASLAWKLQSQMELVVLEVACARNNTMCPSYETIKSIEKTFIGTKFTISDFINTAAIKVGKFDNYIVFEYTMPSTSDIKFNLYHLTPIPKVHPNGTIEILDIESPYVSYDKSKMYFNLQNLDDCLKLDSNTIICDPDKISQINYFKDLPCEVAAIRNQTAKTCTSHLIMRNSIWTPPLAPNSWIATLTKELSLKAICSQDEQELKINGTGVLRIRSDCGVHGTSVHLQGSLRKWTHSNQSYASLQATNETLEEGDISASINEIRNAIIKLTADQEKPETIVFLYIIGAAGIIIILLGAGCYYHHQRPRISVPGLVVKLNEIS</sequence>
<evidence type="ECO:0000256" key="1">
    <source>
        <dbReference type="SAM" id="Phobius"/>
    </source>
</evidence>
<dbReference type="InterPro" id="IPR022048">
    <property type="entry name" value="Envelope_fusion-like"/>
</dbReference>
<feature type="chain" id="PRO_5004222168" evidence="2">
    <location>
        <begin position="26"/>
        <end position="474"/>
    </location>
</feature>
<evidence type="ECO:0000313" key="3">
    <source>
        <dbReference type="EMBL" id="ABA86944.1"/>
    </source>
</evidence>
<keyword evidence="1" id="KW-0812">Transmembrane</keyword>
<feature type="signal peptide" evidence="2">
    <location>
        <begin position="1"/>
        <end position="25"/>
    </location>
</feature>
<keyword evidence="2" id="KW-0732">Signal</keyword>